<dbReference type="GO" id="GO:0004519">
    <property type="term" value="F:endonuclease activity"/>
    <property type="evidence" value="ECO:0007669"/>
    <property type="project" value="UniProtKB-KW"/>
</dbReference>
<dbReference type="InterPro" id="IPR047216">
    <property type="entry name" value="Endonuclease_DUF559_bact"/>
</dbReference>
<dbReference type="InterPro" id="IPR007569">
    <property type="entry name" value="DUF559"/>
</dbReference>
<keyword evidence="2" id="KW-0255">Endonuclease</keyword>
<dbReference type="Pfam" id="PF04480">
    <property type="entry name" value="DUF559"/>
    <property type="match status" value="1"/>
</dbReference>
<name>A0A370XAG7_9GAMM</name>
<keyword evidence="3" id="KW-1185">Reference proteome</keyword>
<dbReference type="PANTHER" id="PTHR38590">
    <property type="entry name" value="BLL0828 PROTEIN"/>
    <property type="match status" value="1"/>
</dbReference>
<proteinExistence type="predicted"/>
<dbReference type="CDD" id="cd01038">
    <property type="entry name" value="Endonuclease_DUF559"/>
    <property type="match status" value="1"/>
</dbReference>
<dbReference type="AlphaFoldDB" id="A0A370XAG7"/>
<dbReference type="SUPFAM" id="SSF52980">
    <property type="entry name" value="Restriction endonuclease-like"/>
    <property type="match status" value="1"/>
</dbReference>
<dbReference type="EMBL" id="QRBF01000002">
    <property type="protein sequence ID" value="RDS85378.1"/>
    <property type="molecule type" value="Genomic_DNA"/>
</dbReference>
<gene>
    <name evidence="2" type="ORF">DWU99_07590</name>
</gene>
<evidence type="ECO:0000259" key="1">
    <source>
        <dbReference type="Pfam" id="PF04480"/>
    </source>
</evidence>
<dbReference type="InterPro" id="IPR011335">
    <property type="entry name" value="Restrct_endonuc-II-like"/>
</dbReference>
<evidence type="ECO:0000313" key="2">
    <source>
        <dbReference type="EMBL" id="RDS85378.1"/>
    </source>
</evidence>
<reference evidence="2 3" key="1">
    <citation type="submission" date="2018-07" db="EMBL/GenBank/DDBJ databases">
        <title>Dyella monticola sp. nov. and Dyella psychrodurans sp. nov. isolated from monsoon evergreen broad-leaved forest soil of Dinghu Mountain, China.</title>
        <authorList>
            <person name="Gao Z."/>
            <person name="Qiu L."/>
        </authorList>
    </citation>
    <scope>NUCLEOTIDE SEQUENCE [LARGE SCALE GENOMIC DNA]</scope>
    <source>
        <strain evidence="2 3">4MSK11</strain>
    </source>
</reference>
<keyword evidence="2" id="KW-0540">Nuclease</keyword>
<dbReference type="Proteomes" id="UP000255334">
    <property type="component" value="Unassembled WGS sequence"/>
</dbReference>
<protein>
    <submittedName>
        <fullName evidence="2">Endonuclease domain-containing protein</fullName>
    </submittedName>
</protein>
<dbReference type="PANTHER" id="PTHR38590:SF1">
    <property type="entry name" value="BLL0828 PROTEIN"/>
    <property type="match status" value="1"/>
</dbReference>
<keyword evidence="2" id="KW-0378">Hydrolase</keyword>
<dbReference type="RefSeq" id="WP_115477419.1">
    <property type="nucleotide sequence ID" value="NZ_QRBF01000002.1"/>
</dbReference>
<dbReference type="OrthoDB" id="9798754at2"/>
<dbReference type="Gene3D" id="3.40.960.10">
    <property type="entry name" value="VSR Endonuclease"/>
    <property type="match status" value="1"/>
</dbReference>
<accession>A0A370XAG7</accession>
<feature type="domain" description="DUF559" evidence="1">
    <location>
        <begin position="7"/>
        <end position="110"/>
    </location>
</feature>
<evidence type="ECO:0000313" key="3">
    <source>
        <dbReference type="Proteomes" id="UP000255334"/>
    </source>
</evidence>
<comment type="caution">
    <text evidence="2">The sequence shown here is derived from an EMBL/GenBank/DDBJ whole genome shotgun (WGS) entry which is preliminary data.</text>
</comment>
<organism evidence="2 3">
    <name type="scientific">Dyella psychrodurans</name>
    <dbReference type="NCBI Taxonomy" id="1927960"/>
    <lineage>
        <taxon>Bacteria</taxon>
        <taxon>Pseudomonadati</taxon>
        <taxon>Pseudomonadota</taxon>
        <taxon>Gammaproteobacteria</taxon>
        <taxon>Lysobacterales</taxon>
        <taxon>Rhodanobacteraceae</taxon>
        <taxon>Dyella</taxon>
    </lineage>
</organism>
<sequence length="126" mass="14832">MKRLHVDRARGLRRNMTDAEHLLWRHLRNRHFSGWKFRRQHEIDRYIVDFICPNALLIVELDGGQHAELMAEDADRTSRLEGMGYRVLRFWNNDVLTNTEAVLEVILEALARAAPHPSPLPRGERE</sequence>